<dbReference type="AlphaFoldDB" id="A0A8H7SGW7"/>
<sequence length="417" mass="47213">MYDDNVQAATNLTQPSRHGLRGILYNRNDLCNQTPTTLFFNHEYYRTLPRIALITSGGPCTFVDKIRLAQEDGAIGAIIYDQSGVDKSNSSNYVDGGTMYVPTDTDITIPAFHVDPRIGSQLSRHVSTFAQQGSTTNNTTVQQAVRVLMLPGSTRGPNPWELTLIVMSALLAIGFLTSVIMHCHLLRKNKRLRERVEQGLVPPPPEMLPMGKQLLDESQLNNLPTRTIGGHHVIPNGHAIRRRASKVSIILSKKNTTVAAEQLNNKKQEDNEDEEMCAICLEKLEHGDIVRKLIIDRIQNEYINYMILNICTYVDPWLTSKAAECPLCKHDCSQPFIPRIQSTILEEDQNHNNNNSNTNDNDNTSSKKFTIKMKKLFPKFIQREQQHPTNDPERQQQQQQQSYTEHIELSSTTAQNR</sequence>
<evidence type="ECO:0000256" key="1">
    <source>
        <dbReference type="SAM" id="MobiDB-lite"/>
    </source>
</evidence>
<evidence type="ECO:0000259" key="3">
    <source>
        <dbReference type="Pfam" id="PF02225"/>
    </source>
</evidence>
<comment type="caution">
    <text evidence="4">The sequence shown here is derived from an EMBL/GenBank/DDBJ whole genome shotgun (WGS) entry which is preliminary data.</text>
</comment>
<evidence type="ECO:0000313" key="5">
    <source>
        <dbReference type="Proteomes" id="UP000646827"/>
    </source>
</evidence>
<evidence type="ECO:0000256" key="2">
    <source>
        <dbReference type="SAM" id="Phobius"/>
    </source>
</evidence>
<dbReference type="OrthoDB" id="8062037at2759"/>
<dbReference type="EMBL" id="JAEPRB010000001">
    <property type="protein sequence ID" value="KAG2228330.1"/>
    <property type="molecule type" value="Genomic_DNA"/>
</dbReference>
<keyword evidence="5" id="KW-1185">Reference proteome</keyword>
<dbReference type="InterPro" id="IPR013083">
    <property type="entry name" value="Znf_RING/FYVE/PHD"/>
</dbReference>
<dbReference type="Proteomes" id="UP000646827">
    <property type="component" value="Unassembled WGS sequence"/>
</dbReference>
<protein>
    <recommendedName>
        <fullName evidence="3">PA domain-containing protein</fullName>
    </recommendedName>
</protein>
<feature type="region of interest" description="Disordered" evidence="1">
    <location>
        <begin position="383"/>
        <end position="417"/>
    </location>
</feature>
<dbReference type="Pfam" id="PF02225">
    <property type="entry name" value="PA"/>
    <property type="match status" value="1"/>
</dbReference>
<gene>
    <name evidence="4" type="ORF">INT45_011122</name>
</gene>
<feature type="domain" description="PA" evidence="3">
    <location>
        <begin position="49"/>
        <end position="121"/>
    </location>
</feature>
<dbReference type="InterPro" id="IPR046450">
    <property type="entry name" value="PA_dom_sf"/>
</dbReference>
<keyword evidence="2" id="KW-1133">Transmembrane helix</keyword>
<reference evidence="4 5" key="1">
    <citation type="submission" date="2020-12" db="EMBL/GenBank/DDBJ databases">
        <title>Metabolic potential, ecology and presence of endohyphal bacteria is reflected in genomic diversity of Mucoromycotina.</title>
        <authorList>
            <person name="Muszewska A."/>
            <person name="Okrasinska A."/>
            <person name="Steczkiewicz K."/>
            <person name="Drgas O."/>
            <person name="Orlowska M."/>
            <person name="Perlinska-Lenart U."/>
            <person name="Aleksandrzak-Piekarczyk T."/>
            <person name="Szatraj K."/>
            <person name="Zielenkiewicz U."/>
            <person name="Pilsyk S."/>
            <person name="Malc E."/>
            <person name="Mieczkowski P."/>
            <person name="Kruszewska J.S."/>
            <person name="Biernat P."/>
            <person name="Pawlowska J."/>
        </authorList>
    </citation>
    <scope>NUCLEOTIDE SEQUENCE [LARGE SCALE GENOMIC DNA]</scope>
    <source>
        <strain evidence="4 5">CBS 142.35</strain>
    </source>
</reference>
<keyword evidence="2" id="KW-0812">Transmembrane</keyword>
<organism evidence="4 5">
    <name type="scientific">Circinella minor</name>
    <dbReference type="NCBI Taxonomy" id="1195481"/>
    <lineage>
        <taxon>Eukaryota</taxon>
        <taxon>Fungi</taxon>
        <taxon>Fungi incertae sedis</taxon>
        <taxon>Mucoromycota</taxon>
        <taxon>Mucoromycotina</taxon>
        <taxon>Mucoromycetes</taxon>
        <taxon>Mucorales</taxon>
        <taxon>Lichtheimiaceae</taxon>
        <taxon>Circinella</taxon>
    </lineage>
</organism>
<dbReference type="InterPro" id="IPR003137">
    <property type="entry name" value="PA_domain"/>
</dbReference>
<proteinExistence type="predicted"/>
<accession>A0A8H7SGW7</accession>
<feature type="transmembrane region" description="Helical" evidence="2">
    <location>
        <begin position="162"/>
        <end position="185"/>
    </location>
</feature>
<keyword evidence="2" id="KW-0472">Membrane</keyword>
<feature type="compositionally biased region" description="Basic and acidic residues" evidence="1">
    <location>
        <begin position="383"/>
        <end position="394"/>
    </location>
</feature>
<evidence type="ECO:0000313" key="4">
    <source>
        <dbReference type="EMBL" id="KAG2228330.1"/>
    </source>
</evidence>
<dbReference type="Gene3D" id="3.50.30.30">
    <property type="match status" value="1"/>
</dbReference>
<dbReference type="Gene3D" id="3.30.40.10">
    <property type="entry name" value="Zinc/RING finger domain, C3HC4 (zinc finger)"/>
    <property type="match status" value="1"/>
</dbReference>
<name>A0A8H7SGW7_9FUNG</name>
<dbReference type="SUPFAM" id="SSF52025">
    <property type="entry name" value="PA domain"/>
    <property type="match status" value="1"/>
</dbReference>